<evidence type="ECO:0000256" key="2">
    <source>
        <dbReference type="ARBA" id="ARBA00023125"/>
    </source>
</evidence>
<dbReference type="InterPro" id="IPR036271">
    <property type="entry name" value="Tet_transcr_reg_TetR-rel_C_sf"/>
</dbReference>
<proteinExistence type="predicted"/>
<dbReference type="SUPFAM" id="SSF46689">
    <property type="entry name" value="Homeodomain-like"/>
    <property type="match status" value="1"/>
</dbReference>
<gene>
    <name evidence="6" type="ORF">PAQ31011_00612</name>
</gene>
<evidence type="ECO:0000256" key="4">
    <source>
        <dbReference type="PROSITE-ProRule" id="PRU00335"/>
    </source>
</evidence>
<dbReference type="SUPFAM" id="SSF48498">
    <property type="entry name" value="Tetracyclin repressor-like, C-terminal domain"/>
    <property type="match status" value="1"/>
</dbReference>
<dbReference type="Proteomes" id="UP000366819">
    <property type="component" value="Unassembled WGS sequence"/>
</dbReference>
<evidence type="ECO:0000259" key="5">
    <source>
        <dbReference type="PROSITE" id="PS50977"/>
    </source>
</evidence>
<dbReference type="GO" id="GO:0003677">
    <property type="term" value="F:DNA binding"/>
    <property type="evidence" value="ECO:0007669"/>
    <property type="project" value="UniProtKB-UniRule"/>
</dbReference>
<keyword evidence="3" id="KW-0804">Transcription</keyword>
<dbReference type="AlphaFoldDB" id="A0A5E4S6A5"/>
<evidence type="ECO:0000256" key="3">
    <source>
        <dbReference type="ARBA" id="ARBA00023163"/>
    </source>
</evidence>
<dbReference type="Pfam" id="PF00440">
    <property type="entry name" value="TetR_N"/>
    <property type="match status" value="1"/>
</dbReference>
<feature type="domain" description="HTH tetR-type" evidence="5">
    <location>
        <begin position="9"/>
        <end position="69"/>
    </location>
</feature>
<keyword evidence="2 4" id="KW-0238">DNA-binding</keyword>
<dbReference type="Gene3D" id="1.10.357.10">
    <property type="entry name" value="Tetracycline Repressor, domain 2"/>
    <property type="match status" value="1"/>
</dbReference>
<accession>A0A5E4S6A5</accession>
<keyword evidence="1" id="KW-0805">Transcription regulation</keyword>
<feature type="DNA-binding region" description="H-T-H motif" evidence="4">
    <location>
        <begin position="32"/>
        <end position="51"/>
    </location>
</feature>
<dbReference type="Gene3D" id="1.10.10.60">
    <property type="entry name" value="Homeodomain-like"/>
    <property type="match status" value="1"/>
</dbReference>
<dbReference type="EMBL" id="CABPSN010000001">
    <property type="protein sequence ID" value="VVD71167.1"/>
    <property type="molecule type" value="Genomic_DNA"/>
</dbReference>
<name>A0A5E4S6A5_9BURK</name>
<dbReference type="OrthoDB" id="9798857at2"/>
<evidence type="ECO:0000256" key="1">
    <source>
        <dbReference type="ARBA" id="ARBA00023015"/>
    </source>
</evidence>
<dbReference type="PANTHER" id="PTHR47506">
    <property type="entry name" value="TRANSCRIPTIONAL REGULATORY PROTEIN"/>
    <property type="match status" value="1"/>
</dbReference>
<sequence>MGISREQAAENREAIVSAADRLFRERGVDAVGLTALMKEAGFTQGGFYNHFKSKDALVSAVMARAMAANEVRMAQGVGEASALAASGDPAGPSKVGVEQYLSTLHRDDVACGCPVAGFAGDVPRIGEDAQACYAKGLAASLERMTAAGVGRGLTHEQAAQSAMARFSQMVGSLILSRAVVDADPALSDALLAAGRQAIEASDAGRANG</sequence>
<dbReference type="PRINTS" id="PR00455">
    <property type="entry name" value="HTHTETR"/>
</dbReference>
<evidence type="ECO:0000313" key="6">
    <source>
        <dbReference type="EMBL" id="VVD71167.1"/>
    </source>
</evidence>
<dbReference type="InterPro" id="IPR009057">
    <property type="entry name" value="Homeodomain-like_sf"/>
</dbReference>
<evidence type="ECO:0000313" key="7">
    <source>
        <dbReference type="Proteomes" id="UP000366819"/>
    </source>
</evidence>
<organism evidence="6 7">
    <name type="scientific">Pandoraea aquatica</name>
    <dbReference type="NCBI Taxonomy" id="2508290"/>
    <lineage>
        <taxon>Bacteria</taxon>
        <taxon>Pseudomonadati</taxon>
        <taxon>Pseudomonadota</taxon>
        <taxon>Betaproteobacteria</taxon>
        <taxon>Burkholderiales</taxon>
        <taxon>Burkholderiaceae</taxon>
        <taxon>Pandoraea</taxon>
    </lineage>
</organism>
<dbReference type="PROSITE" id="PS50977">
    <property type="entry name" value="HTH_TETR_2"/>
    <property type="match status" value="1"/>
</dbReference>
<reference evidence="6 7" key="1">
    <citation type="submission" date="2019-08" db="EMBL/GenBank/DDBJ databases">
        <authorList>
            <person name="Peeters C."/>
        </authorList>
    </citation>
    <scope>NUCLEOTIDE SEQUENCE [LARGE SCALE GENOMIC DNA]</scope>
    <source>
        <strain evidence="6 7">LMG 31011</strain>
    </source>
</reference>
<dbReference type="PANTHER" id="PTHR47506:SF7">
    <property type="entry name" value="TRANSCRIPTIONAL REGULATORY PROTEIN"/>
    <property type="match status" value="1"/>
</dbReference>
<dbReference type="RefSeq" id="WP_150574410.1">
    <property type="nucleotide sequence ID" value="NZ_CABPSN010000001.1"/>
</dbReference>
<dbReference type="InterPro" id="IPR001647">
    <property type="entry name" value="HTH_TetR"/>
</dbReference>
<keyword evidence="7" id="KW-1185">Reference proteome</keyword>
<protein>
    <submittedName>
        <fullName evidence="6">TetR family transcriptional regulator</fullName>
    </submittedName>
</protein>